<dbReference type="Pfam" id="PF01757">
    <property type="entry name" value="Acyl_transf_3"/>
    <property type="match status" value="1"/>
</dbReference>
<keyword evidence="2" id="KW-0732">Signal</keyword>
<evidence type="ECO:0000256" key="2">
    <source>
        <dbReference type="SAM" id="SignalP"/>
    </source>
</evidence>
<keyword evidence="1" id="KW-0472">Membrane</keyword>
<dbReference type="STRING" id="27835.A0A0N4XX23"/>
<gene>
    <name evidence="4" type="ORF">NBR_LOCUS7493</name>
</gene>
<name>A0A0N4XX23_NIPBR</name>
<dbReference type="InterPro" id="IPR052728">
    <property type="entry name" value="O2_lipid_transport_reg"/>
</dbReference>
<feature type="signal peptide" evidence="2">
    <location>
        <begin position="1"/>
        <end position="15"/>
    </location>
</feature>
<feature type="transmembrane region" description="Helical" evidence="1">
    <location>
        <begin position="310"/>
        <end position="330"/>
    </location>
</feature>
<reference evidence="4 5" key="2">
    <citation type="submission" date="2018-11" db="EMBL/GenBank/DDBJ databases">
        <authorList>
            <consortium name="Pathogen Informatics"/>
        </authorList>
    </citation>
    <scope>NUCLEOTIDE SEQUENCE [LARGE SCALE GENOMIC DNA]</scope>
</reference>
<sequence>MVFIALLWLVGLSRGYEIGNGPALSYPDIISLYREISVEKLLGSDTFQKLNDTHFLTGDCLEDMVMLINGTITTILHTGPQKLREIDRKLIIPMFDSSAKLGSGITRGHLTFIGAYQQCREIDYLDPNSGRHILGGYYRVSFKLPRGGNTTMTVNWDVCLPASCYYDNLSGLLKTAPVIGQFVDDVSCGYNKFARNDIGFAITACLMIGIVAFCSVITAVDYYDQHVSQLNRKGKMFHYLTAFSFIRNYKALMDTDSVKKSWQIDALNGMRGLSIIWVIVGHTSAMKSFTSDNPLDVLDAGSTYLGQILTNAYLAVDSFFFLGGLLVAFVKFKDIERNPKAFSIEAWIMFYVHRMVRLSPPYYILILFYSFIFLPWLLETPSMLIASISSDTCPKNWWINFLYLNNLYKHDEMCFPVSWYLATDFQMYAFSPILIMVLAIWGLKIGLIFTAAIVAVVTALNFWEVMYFYFPASDYFAGPVDPRLESNEHTILVLELSHAGD</sequence>
<dbReference type="InterPro" id="IPR006621">
    <property type="entry name" value="Nose-resist-to-fluoxetine_N"/>
</dbReference>
<evidence type="ECO:0000313" key="6">
    <source>
        <dbReference type="WBParaSite" id="NBR_0000749201-mRNA-1"/>
    </source>
</evidence>
<protein>
    <submittedName>
        <fullName evidence="6">NRF domain-containing protein</fullName>
    </submittedName>
</protein>
<dbReference type="PANTHER" id="PTHR11161:SF55">
    <property type="entry name" value="NOSE RESISTANT-TO-FLUOXETINE PROTEIN N-TERMINAL DOMAIN-CONTAINING PROTEIN"/>
    <property type="match status" value="1"/>
</dbReference>
<dbReference type="SMART" id="SM00703">
    <property type="entry name" value="NRF"/>
    <property type="match status" value="1"/>
</dbReference>
<evidence type="ECO:0000256" key="1">
    <source>
        <dbReference type="SAM" id="Phobius"/>
    </source>
</evidence>
<feature type="domain" description="Nose resistant-to-fluoxetine protein N-terminal" evidence="3">
    <location>
        <begin position="57"/>
        <end position="190"/>
    </location>
</feature>
<dbReference type="WBParaSite" id="NBR_0000749201-mRNA-1">
    <property type="protein sequence ID" value="NBR_0000749201-mRNA-1"/>
    <property type="gene ID" value="NBR_0000749201"/>
</dbReference>
<accession>A0A0N4XX23</accession>
<feature type="transmembrane region" description="Helical" evidence="1">
    <location>
        <begin position="448"/>
        <end position="470"/>
    </location>
</feature>
<dbReference type="EMBL" id="UYSL01019894">
    <property type="protein sequence ID" value="VDL71082.1"/>
    <property type="molecule type" value="Genomic_DNA"/>
</dbReference>
<proteinExistence type="predicted"/>
<dbReference type="AlphaFoldDB" id="A0A0N4XX23"/>
<dbReference type="Pfam" id="PF20146">
    <property type="entry name" value="NRF"/>
    <property type="match status" value="1"/>
</dbReference>
<dbReference type="Proteomes" id="UP000271162">
    <property type="component" value="Unassembled WGS sequence"/>
</dbReference>
<feature type="transmembrane region" description="Helical" evidence="1">
    <location>
        <begin position="425"/>
        <end position="443"/>
    </location>
</feature>
<dbReference type="OMA" id="NWWINFL"/>
<reference evidence="6" key="1">
    <citation type="submission" date="2017-02" db="UniProtKB">
        <authorList>
            <consortium name="WormBaseParasite"/>
        </authorList>
    </citation>
    <scope>IDENTIFICATION</scope>
</reference>
<dbReference type="PANTHER" id="PTHR11161">
    <property type="entry name" value="O-ACYLTRANSFERASE"/>
    <property type="match status" value="1"/>
</dbReference>
<evidence type="ECO:0000313" key="5">
    <source>
        <dbReference type="Proteomes" id="UP000271162"/>
    </source>
</evidence>
<organism evidence="6">
    <name type="scientific">Nippostrongylus brasiliensis</name>
    <name type="common">Rat hookworm</name>
    <dbReference type="NCBI Taxonomy" id="27835"/>
    <lineage>
        <taxon>Eukaryota</taxon>
        <taxon>Metazoa</taxon>
        <taxon>Ecdysozoa</taxon>
        <taxon>Nematoda</taxon>
        <taxon>Chromadorea</taxon>
        <taxon>Rhabditida</taxon>
        <taxon>Rhabditina</taxon>
        <taxon>Rhabditomorpha</taxon>
        <taxon>Strongyloidea</taxon>
        <taxon>Heligmosomidae</taxon>
        <taxon>Nippostrongylus</taxon>
    </lineage>
</organism>
<dbReference type="GO" id="GO:0016747">
    <property type="term" value="F:acyltransferase activity, transferring groups other than amino-acyl groups"/>
    <property type="evidence" value="ECO:0007669"/>
    <property type="project" value="InterPro"/>
</dbReference>
<keyword evidence="1" id="KW-1133">Transmembrane helix</keyword>
<feature type="chain" id="PRO_5043124938" evidence="2">
    <location>
        <begin position="16"/>
        <end position="501"/>
    </location>
</feature>
<keyword evidence="1" id="KW-0812">Transmembrane</keyword>
<dbReference type="InterPro" id="IPR002656">
    <property type="entry name" value="Acyl_transf_3_dom"/>
</dbReference>
<evidence type="ECO:0000313" key="4">
    <source>
        <dbReference type="EMBL" id="VDL71082.1"/>
    </source>
</evidence>
<feature type="transmembrane region" description="Helical" evidence="1">
    <location>
        <begin position="198"/>
        <end position="223"/>
    </location>
</feature>
<feature type="transmembrane region" description="Helical" evidence="1">
    <location>
        <begin position="362"/>
        <end position="378"/>
    </location>
</feature>
<evidence type="ECO:0000259" key="3">
    <source>
        <dbReference type="SMART" id="SM00703"/>
    </source>
</evidence>
<keyword evidence="5" id="KW-1185">Reference proteome</keyword>